<evidence type="ECO:0000313" key="4">
    <source>
        <dbReference type="EMBL" id="CAD2188066.1"/>
    </source>
</evidence>
<dbReference type="InterPro" id="IPR018490">
    <property type="entry name" value="cNMP-bd_dom_sf"/>
</dbReference>
<evidence type="ECO:0000256" key="2">
    <source>
        <dbReference type="SAM" id="Coils"/>
    </source>
</evidence>
<gene>
    <name evidence="4" type="ORF">MENT_LOCUS40689</name>
</gene>
<dbReference type="GO" id="GO:0005223">
    <property type="term" value="F:intracellularly cGMP-activated cation channel activity"/>
    <property type="evidence" value="ECO:0007669"/>
    <property type="project" value="TreeGrafter"/>
</dbReference>
<keyword evidence="2" id="KW-0175">Coiled coil</keyword>
<dbReference type="SUPFAM" id="SSF51206">
    <property type="entry name" value="cAMP-binding domain-like"/>
    <property type="match status" value="1"/>
</dbReference>
<dbReference type="InterPro" id="IPR014710">
    <property type="entry name" value="RmlC-like_jellyroll"/>
</dbReference>
<dbReference type="GO" id="GO:0017071">
    <property type="term" value="C:intracellular cyclic nucleotide activated cation channel complex"/>
    <property type="evidence" value="ECO:0007669"/>
    <property type="project" value="TreeGrafter"/>
</dbReference>
<dbReference type="InterPro" id="IPR000595">
    <property type="entry name" value="cNMP-bd_dom"/>
</dbReference>
<dbReference type="PANTHER" id="PTHR45638:SF14">
    <property type="entry name" value="CYCLIC NUCLEOTIDE-BINDING DOMAIN-CONTAINING PROTEIN"/>
    <property type="match status" value="1"/>
</dbReference>
<keyword evidence="1" id="KW-1071">Ligand-gated ion channel</keyword>
<dbReference type="Proteomes" id="UP000580250">
    <property type="component" value="Unassembled WGS sequence"/>
</dbReference>
<organism evidence="4 5">
    <name type="scientific">Meloidogyne enterolobii</name>
    <name type="common">Root-knot nematode worm</name>
    <name type="synonym">Meloidogyne mayaguensis</name>
    <dbReference type="NCBI Taxonomy" id="390850"/>
    <lineage>
        <taxon>Eukaryota</taxon>
        <taxon>Metazoa</taxon>
        <taxon>Ecdysozoa</taxon>
        <taxon>Nematoda</taxon>
        <taxon>Chromadorea</taxon>
        <taxon>Rhabditida</taxon>
        <taxon>Tylenchina</taxon>
        <taxon>Tylenchomorpha</taxon>
        <taxon>Tylenchoidea</taxon>
        <taxon>Meloidogynidae</taxon>
        <taxon>Meloidogyninae</taxon>
        <taxon>Meloidogyne</taxon>
    </lineage>
</organism>
<proteinExistence type="predicted"/>
<sequence length="261" mass="30873">MFIVKYGRLEMPIDDEFTDEQSFYTSTERESSPLNFFQTTIGDFQSRILQEGDIFGDWALVSECKIPYTVRSVGYSLLFVLEREAMAVAFDEYPHSRRMVRRKAKLICQQYEQRWKRKDSLSSYDSAAEFNISSSNQQNKPNELMDKREDEEADDDCYYFMEHSSSSIEAKLNEIQRNVNLINAELGIAERNFLRSSSELKQLMTAVEKDYQQQRPNLKQMLGMKQFWKRRKVVSTTKTLINKPEIIRQELENNYFDNEDI</sequence>
<comment type="caution">
    <text evidence="4">The sequence shown here is derived from an EMBL/GenBank/DDBJ whole genome shotgun (WGS) entry which is preliminary data.</text>
</comment>
<dbReference type="PROSITE" id="PS50042">
    <property type="entry name" value="CNMP_BINDING_3"/>
    <property type="match status" value="1"/>
</dbReference>
<dbReference type="Gene3D" id="2.60.120.10">
    <property type="entry name" value="Jelly Rolls"/>
    <property type="match status" value="1"/>
</dbReference>
<evidence type="ECO:0000256" key="1">
    <source>
        <dbReference type="ARBA" id="ARBA00023286"/>
    </source>
</evidence>
<keyword evidence="1" id="KW-0406">Ion transport</keyword>
<keyword evidence="1" id="KW-0407">Ion channel</keyword>
<dbReference type="GO" id="GO:0005886">
    <property type="term" value="C:plasma membrane"/>
    <property type="evidence" value="ECO:0007669"/>
    <property type="project" value="TreeGrafter"/>
</dbReference>
<evidence type="ECO:0000259" key="3">
    <source>
        <dbReference type="PROSITE" id="PS50042"/>
    </source>
</evidence>
<dbReference type="AlphaFoldDB" id="A0A6V7WM74"/>
<evidence type="ECO:0000313" key="5">
    <source>
        <dbReference type="Proteomes" id="UP000580250"/>
    </source>
</evidence>
<dbReference type="OrthoDB" id="421226at2759"/>
<dbReference type="PANTHER" id="PTHR45638">
    <property type="entry name" value="CYCLIC NUCLEOTIDE-GATED CATION CHANNEL SUBUNIT A"/>
    <property type="match status" value="1"/>
</dbReference>
<name>A0A6V7WM74_MELEN</name>
<feature type="coiled-coil region" evidence="2">
    <location>
        <begin position="165"/>
        <end position="192"/>
    </location>
</feature>
<feature type="domain" description="Cyclic nucleotide-binding" evidence="3">
    <location>
        <begin position="1"/>
        <end position="86"/>
    </location>
</feature>
<protein>
    <recommendedName>
        <fullName evidence="3">Cyclic nucleotide-binding domain-containing protein</fullName>
    </recommendedName>
</protein>
<keyword evidence="1" id="KW-0813">Transport</keyword>
<dbReference type="GO" id="GO:0005222">
    <property type="term" value="F:intracellularly cAMP-activated cation channel activity"/>
    <property type="evidence" value="ECO:0007669"/>
    <property type="project" value="TreeGrafter"/>
</dbReference>
<dbReference type="GO" id="GO:0030553">
    <property type="term" value="F:cGMP binding"/>
    <property type="evidence" value="ECO:0007669"/>
    <property type="project" value="TreeGrafter"/>
</dbReference>
<dbReference type="EMBL" id="CAJEWN010000670">
    <property type="protein sequence ID" value="CAD2188066.1"/>
    <property type="molecule type" value="Genomic_DNA"/>
</dbReference>
<reference evidence="4 5" key="1">
    <citation type="submission" date="2020-08" db="EMBL/GenBank/DDBJ databases">
        <authorList>
            <person name="Koutsovoulos G."/>
            <person name="Danchin GJ E."/>
        </authorList>
    </citation>
    <scope>NUCLEOTIDE SEQUENCE [LARGE SCALE GENOMIC DNA]</scope>
</reference>
<dbReference type="InterPro" id="IPR050866">
    <property type="entry name" value="CNG_cation_channel"/>
</dbReference>
<accession>A0A6V7WM74</accession>
<dbReference type="GO" id="GO:0044877">
    <property type="term" value="F:protein-containing complex binding"/>
    <property type="evidence" value="ECO:0007669"/>
    <property type="project" value="TreeGrafter"/>
</dbReference>